<feature type="chain" id="PRO_5038385878" description="Lipoprotein" evidence="1">
    <location>
        <begin position="24"/>
        <end position="161"/>
    </location>
</feature>
<dbReference type="InterPro" id="IPR045956">
    <property type="entry name" value="DUF6376"/>
</dbReference>
<name>A0A923RZ24_9FIRM</name>
<evidence type="ECO:0000313" key="2">
    <source>
        <dbReference type="EMBL" id="MBC5725880.1"/>
    </source>
</evidence>
<evidence type="ECO:0000256" key="1">
    <source>
        <dbReference type="SAM" id="SignalP"/>
    </source>
</evidence>
<dbReference type="AlphaFoldDB" id="A0A923RZ24"/>
<evidence type="ECO:0008006" key="4">
    <source>
        <dbReference type="Google" id="ProtNLM"/>
    </source>
</evidence>
<keyword evidence="1" id="KW-0732">Signal</keyword>
<dbReference type="RefSeq" id="WP_054327288.1">
    <property type="nucleotide sequence ID" value="NZ_JACOPL010000009.1"/>
</dbReference>
<evidence type="ECO:0000313" key="3">
    <source>
        <dbReference type="Proteomes" id="UP000606499"/>
    </source>
</evidence>
<gene>
    <name evidence="2" type="ORF">H8S45_10480</name>
</gene>
<reference evidence="2" key="1">
    <citation type="submission" date="2020-08" db="EMBL/GenBank/DDBJ databases">
        <title>Genome public.</title>
        <authorList>
            <person name="Liu C."/>
            <person name="Sun Q."/>
        </authorList>
    </citation>
    <scope>NUCLEOTIDE SEQUENCE</scope>
    <source>
        <strain evidence="2">NSJ-28</strain>
    </source>
</reference>
<organism evidence="2 3">
    <name type="scientific">Agathobaculum faecis</name>
    <dbReference type="NCBI Taxonomy" id="2763013"/>
    <lineage>
        <taxon>Bacteria</taxon>
        <taxon>Bacillati</taxon>
        <taxon>Bacillota</taxon>
        <taxon>Clostridia</taxon>
        <taxon>Eubacteriales</taxon>
        <taxon>Butyricicoccaceae</taxon>
        <taxon>Agathobaculum</taxon>
    </lineage>
</organism>
<dbReference type="PROSITE" id="PS51257">
    <property type="entry name" value="PROKAR_LIPOPROTEIN"/>
    <property type="match status" value="1"/>
</dbReference>
<dbReference type="EMBL" id="JACOPL010000009">
    <property type="protein sequence ID" value="MBC5725880.1"/>
    <property type="molecule type" value="Genomic_DNA"/>
</dbReference>
<proteinExistence type="predicted"/>
<dbReference type="Proteomes" id="UP000606499">
    <property type="component" value="Unassembled WGS sequence"/>
</dbReference>
<accession>A0A923RZ24</accession>
<comment type="caution">
    <text evidence="2">The sequence shown here is derived from an EMBL/GenBank/DDBJ whole genome shotgun (WGS) entry which is preliminary data.</text>
</comment>
<dbReference type="Pfam" id="PF19903">
    <property type="entry name" value="DUF6376"/>
    <property type="match status" value="1"/>
</dbReference>
<feature type="signal peptide" evidence="1">
    <location>
        <begin position="1"/>
        <end position="23"/>
    </location>
</feature>
<protein>
    <recommendedName>
        <fullName evidence="4">Lipoprotein</fullName>
    </recommendedName>
</protein>
<sequence length="161" mass="17027">MKKNMTKRLLAALLAAVMALSLAACSGGDNAGSGDQAASAALTEEEYQQAVEDLGAEMTEIQNNASTAMTDPESAKEVLESMKAPLNDFIAITPPEAYAAGHEKMQSGCQSMIDFIDTVVAMTEETDQTKLTELVSQMDEQLRTAVNDMAEGASLLDEASN</sequence>
<keyword evidence="3" id="KW-1185">Reference proteome</keyword>